<sequence length="651" mass="74500">AKACAQLDLRPLDILSEVVPANGMKNGIRMIQVQGARGFQLSESHPHFLSFQASRIFLYCDLFPEEFSIIVTLKALHIPPKRNEYIFTVLEEDSDTLLVGLRYSQNKLHFLFWSRQLFNGWQTRVTFQDVSLADNQWHTLVLAVSGESFSLSVDCSIPTDMVVDIPFPTSLTVTGSRFYVGSRKRRKGSFTGLLRHLVLLPGSDATSRMCTDMNFKLAVLSIPPILQDLPVKPASNEVLKYPYEADMKVTLGNRPPCTKTENGQFWFNAFQKGLYLCNGSEWVSMLEVKERLDYVEDYQNLVTNSETMGIEIFVIPKMGLFGATANRYTPPGSAIYRWTDGKFVPYQNIPTYQAQSWKYFTIGKKIFLAVANFEQNERGQEFSVIYKWNHRKEKFITYQRINTHSARDWEAFDIEGEAFLAVANHREGDNHNIDSVIYRWNPRTGLFEANQTISTSGAYDWEFFNVGPYSFLVVANTFNGTSTKIYSHIYIWLGGAFQLFQSILTFGAADWEVFHIGDRIFLAVANSHSYDSETLAPNNYYAINSSIYELNITAQMFVKYQDVLTYSALDWEFFSVGEDFFLVVANSFDGVTFSVNSIIYRWQGYEGFVAVHYLPTFGCRDWEAFKTPTGTYLMYSSAREPLSKVLKLKTL</sequence>
<evidence type="ECO:0000256" key="1">
    <source>
        <dbReference type="ARBA" id="ARBA00004645"/>
    </source>
</evidence>
<keyword evidence="2" id="KW-0732">Signal</keyword>
<dbReference type="InterPro" id="IPR009039">
    <property type="entry name" value="EAR"/>
</dbReference>
<dbReference type="PANTHER" id="PTHR15261:SF4">
    <property type="entry name" value="THROMBOSPONDIN-TYPE LAMININ G DOMAIN AND EAR REPEAT-CONTAINING PROTEIN"/>
    <property type="match status" value="1"/>
</dbReference>
<evidence type="ECO:0000313" key="7">
    <source>
        <dbReference type="Proteomes" id="UP000694392"/>
    </source>
</evidence>
<evidence type="ECO:0000259" key="4">
    <source>
        <dbReference type="SMART" id="SM00210"/>
    </source>
</evidence>
<dbReference type="AlphaFoldDB" id="A0A8D0HC38"/>
<accession>A0A8D0HC38</accession>
<dbReference type="InterPro" id="IPR048287">
    <property type="entry name" value="TSPN-like_N"/>
</dbReference>
<dbReference type="GeneTree" id="ENSGT00510000047718"/>
<evidence type="ECO:0000256" key="2">
    <source>
        <dbReference type="ARBA" id="ARBA00022729"/>
    </source>
</evidence>
<dbReference type="GO" id="GO:0007219">
    <property type="term" value="P:Notch signaling pathway"/>
    <property type="evidence" value="ECO:0007669"/>
    <property type="project" value="Ensembl"/>
</dbReference>
<dbReference type="PANTHER" id="PTHR15261">
    <property type="entry name" value="THROMBOSPONDIN-TYPE LAMININ G DOMAIN AND EAR REPEAT-CONTAINING"/>
    <property type="match status" value="1"/>
</dbReference>
<reference evidence="6" key="1">
    <citation type="submission" date="2025-08" db="UniProtKB">
        <authorList>
            <consortium name="Ensembl"/>
        </authorList>
    </citation>
    <scope>IDENTIFICATION</scope>
</reference>
<dbReference type="InterPro" id="IPR013320">
    <property type="entry name" value="ConA-like_dom_sf"/>
</dbReference>
<evidence type="ECO:0000256" key="3">
    <source>
        <dbReference type="ARBA" id="ARBA00022737"/>
    </source>
</evidence>
<feature type="domain" description="Thrombospondin-like N-terminal" evidence="4">
    <location>
        <begin position="5"/>
        <end position="203"/>
    </location>
</feature>
<dbReference type="InterPro" id="IPR005492">
    <property type="entry name" value="EPTP"/>
</dbReference>
<evidence type="ECO:0000313" key="6">
    <source>
        <dbReference type="Ensembl" id="ENSSPUP00000018401.1"/>
    </source>
</evidence>
<dbReference type="GO" id="GO:0034505">
    <property type="term" value="P:tooth mineralization"/>
    <property type="evidence" value="ECO:0007669"/>
    <property type="project" value="Ensembl"/>
</dbReference>
<reference evidence="6" key="2">
    <citation type="submission" date="2025-09" db="UniProtKB">
        <authorList>
            <consortium name="Ensembl"/>
        </authorList>
    </citation>
    <scope>IDENTIFICATION</scope>
</reference>
<dbReference type="Proteomes" id="UP000694392">
    <property type="component" value="Unplaced"/>
</dbReference>
<dbReference type="SMART" id="SM00282">
    <property type="entry name" value="LamG"/>
    <property type="match status" value="1"/>
</dbReference>
<proteinExistence type="predicted"/>
<dbReference type="Ensembl" id="ENSSPUT00000019602.1">
    <property type="protein sequence ID" value="ENSSPUP00000018401.1"/>
    <property type="gene ID" value="ENSSPUG00000014192.1"/>
</dbReference>
<name>A0A8D0HC38_SPHPU</name>
<dbReference type="SUPFAM" id="SSF49899">
    <property type="entry name" value="Concanavalin A-like lectins/glucanases"/>
    <property type="match status" value="1"/>
</dbReference>
<keyword evidence="3" id="KW-0677">Repeat</keyword>
<dbReference type="GO" id="GO:0008593">
    <property type="term" value="P:regulation of Notch signaling pathway"/>
    <property type="evidence" value="ECO:0007669"/>
    <property type="project" value="Ensembl"/>
</dbReference>
<gene>
    <name evidence="6" type="primary">TSPEAR</name>
</gene>
<feature type="domain" description="Laminin G" evidence="5">
    <location>
        <begin position="63"/>
        <end position="202"/>
    </location>
</feature>
<comment type="subcellular location">
    <subcellularLocation>
        <location evidence="1">Cell projection</location>
        <location evidence="1">Stereocilium</location>
    </subcellularLocation>
</comment>
<dbReference type="InterPro" id="IPR001791">
    <property type="entry name" value="Laminin_G"/>
</dbReference>
<organism evidence="6 7">
    <name type="scientific">Sphenodon punctatus</name>
    <name type="common">Tuatara</name>
    <name type="synonym">Hatteria punctata</name>
    <dbReference type="NCBI Taxonomy" id="8508"/>
    <lineage>
        <taxon>Eukaryota</taxon>
        <taxon>Metazoa</taxon>
        <taxon>Chordata</taxon>
        <taxon>Craniata</taxon>
        <taxon>Vertebrata</taxon>
        <taxon>Euteleostomi</taxon>
        <taxon>Lepidosauria</taxon>
        <taxon>Sphenodontia</taxon>
        <taxon>Sphenodontidae</taxon>
        <taxon>Sphenodon</taxon>
    </lineage>
</organism>
<dbReference type="GO" id="GO:0032420">
    <property type="term" value="C:stereocilium"/>
    <property type="evidence" value="ECO:0007669"/>
    <property type="project" value="UniProtKB-SubCell"/>
</dbReference>
<dbReference type="OMA" id="THGARDW"/>
<dbReference type="Pfam" id="PF03736">
    <property type="entry name" value="EPTP"/>
    <property type="match status" value="5"/>
</dbReference>
<dbReference type="GO" id="GO:0060170">
    <property type="term" value="C:ciliary membrane"/>
    <property type="evidence" value="ECO:0007669"/>
    <property type="project" value="Ensembl"/>
</dbReference>
<dbReference type="Gene3D" id="2.60.120.200">
    <property type="match status" value="1"/>
</dbReference>
<dbReference type="SMART" id="SM00210">
    <property type="entry name" value="TSPN"/>
    <property type="match status" value="1"/>
</dbReference>
<protein>
    <submittedName>
        <fullName evidence="6">Thrombospondin type laminin G domain and EAR repeats</fullName>
    </submittedName>
</protein>
<keyword evidence="7" id="KW-1185">Reference proteome</keyword>
<dbReference type="GO" id="GO:0009986">
    <property type="term" value="C:cell surface"/>
    <property type="evidence" value="ECO:0007669"/>
    <property type="project" value="Ensembl"/>
</dbReference>
<evidence type="ECO:0000259" key="5">
    <source>
        <dbReference type="SMART" id="SM00282"/>
    </source>
</evidence>
<dbReference type="GO" id="GO:0007605">
    <property type="term" value="P:sensory perception of sound"/>
    <property type="evidence" value="ECO:0007669"/>
    <property type="project" value="Ensembl"/>
</dbReference>
<dbReference type="PROSITE" id="PS50912">
    <property type="entry name" value="EAR"/>
    <property type="match status" value="6"/>
</dbReference>
<dbReference type="Pfam" id="PF02210">
    <property type="entry name" value="Laminin_G_2"/>
    <property type="match status" value="1"/>
</dbReference>